<evidence type="ECO:0000256" key="1">
    <source>
        <dbReference type="SAM" id="MobiDB-lite"/>
    </source>
</evidence>
<dbReference type="Pfam" id="PF04155">
    <property type="entry name" value="Ground-like"/>
    <property type="match status" value="1"/>
</dbReference>
<dbReference type="WBParaSite" id="ACRNAN_scaffold1191.g29980.t1">
    <property type="protein sequence ID" value="ACRNAN_scaffold1191.g29980.t1"/>
    <property type="gene ID" value="ACRNAN_scaffold1191.g29980"/>
</dbReference>
<dbReference type="Proteomes" id="UP000887540">
    <property type="component" value="Unplaced"/>
</dbReference>
<feature type="chain" id="PRO_5037710687" evidence="2">
    <location>
        <begin position="24"/>
        <end position="373"/>
    </location>
</feature>
<evidence type="ECO:0000313" key="4">
    <source>
        <dbReference type="Proteomes" id="UP000887540"/>
    </source>
</evidence>
<proteinExistence type="predicted"/>
<evidence type="ECO:0000259" key="3">
    <source>
        <dbReference type="Pfam" id="PF04155"/>
    </source>
</evidence>
<protein>
    <submittedName>
        <fullName evidence="5">Ground-like domain-containing protein</fullName>
    </submittedName>
</protein>
<keyword evidence="2" id="KW-0732">Signal</keyword>
<sequence>MLSDILMISIVFILLFSLPIFSAEDYLAEFDDPTETKKFGDSTPASSSRNYDAVVPNLAPSIDSYASGSNGNASSAVTKNQPEVANSVDLEAIEQLPLLPKSTSGGCGDDASTSKTSSAPGVAPSGCGSSNARASSCGVTQPCGVNSGSCGSPTSCGNAASPCSSCGTPVVSQPCQSQTYYPQCRPCAQPRPCLARPYFPQACPPPPSCPRPQPCNCNRQQVAPLYSPYGRPGGCGYGGCGGGGPSPYYQPNYYGGGRSVNDCCCNCRRTCRMRQQRTFALFGIKTISHEFEQLNALCNSMRLRYIIRNNISTNIDESKRRIQRSAEELFGHKFNVICGSGEFSYVVHTELYCQHTDLQMNITCYVFQPTINK</sequence>
<dbReference type="AlphaFoldDB" id="A0A914CME7"/>
<evidence type="ECO:0000313" key="5">
    <source>
        <dbReference type="WBParaSite" id="ACRNAN_scaffold1191.g29980.t1"/>
    </source>
</evidence>
<organism evidence="4 5">
    <name type="scientific">Acrobeloides nanus</name>
    <dbReference type="NCBI Taxonomy" id="290746"/>
    <lineage>
        <taxon>Eukaryota</taxon>
        <taxon>Metazoa</taxon>
        <taxon>Ecdysozoa</taxon>
        <taxon>Nematoda</taxon>
        <taxon>Chromadorea</taxon>
        <taxon>Rhabditida</taxon>
        <taxon>Tylenchina</taxon>
        <taxon>Cephalobomorpha</taxon>
        <taxon>Cephaloboidea</taxon>
        <taxon>Cephalobidae</taxon>
        <taxon>Acrobeloides</taxon>
    </lineage>
</organism>
<dbReference type="InterPro" id="IPR007284">
    <property type="entry name" value="Ground-like_dom"/>
</dbReference>
<evidence type="ECO:0000256" key="2">
    <source>
        <dbReference type="SAM" id="SignalP"/>
    </source>
</evidence>
<name>A0A914CME7_9BILA</name>
<reference evidence="5" key="1">
    <citation type="submission" date="2022-11" db="UniProtKB">
        <authorList>
            <consortium name="WormBaseParasite"/>
        </authorList>
    </citation>
    <scope>IDENTIFICATION</scope>
</reference>
<feature type="region of interest" description="Disordered" evidence="1">
    <location>
        <begin position="101"/>
        <end position="125"/>
    </location>
</feature>
<accession>A0A914CME7</accession>
<feature type="domain" description="Ground-like" evidence="3">
    <location>
        <begin position="297"/>
        <end position="367"/>
    </location>
</feature>
<feature type="signal peptide" evidence="2">
    <location>
        <begin position="1"/>
        <end position="23"/>
    </location>
</feature>
<keyword evidence="4" id="KW-1185">Reference proteome</keyword>